<dbReference type="EMBL" id="PDKJ01000053">
    <property type="protein sequence ID" value="RXJ64375.1"/>
    <property type="molecule type" value="Genomic_DNA"/>
</dbReference>
<dbReference type="Gene3D" id="2.40.40.20">
    <property type="match status" value="1"/>
</dbReference>
<dbReference type="InterPro" id="IPR009010">
    <property type="entry name" value="Asp_de-COase-like_dom_sf"/>
</dbReference>
<dbReference type="AlphaFoldDB" id="A0A4Q0Y4C5"/>
<evidence type="ECO:0000313" key="1">
    <source>
        <dbReference type="EMBL" id="RXJ64375.1"/>
    </source>
</evidence>
<feature type="non-terminal residue" evidence="1">
    <location>
        <position position="1"/>
    </location>
</feature>
<comment type="caution">
    <text evidence="1">The sequence shown here is derived from an EMBL/GenBank/DDBJ whole genome shotgun (WGS) entry which is preliminary data.</text>
</comment>
<evidence type="ECO:0000313" key="2">
    <source>
        <dbReference type="Proteomes" id="UP000290172"/>
    </source>
</evidence>
<reference evidence="1 2" key="1">
    <citation type="submission" date="2017-10" db="EMBL/GenBank/DDBJ databases">
        <title>Genomics of the genus Arcobacter.</title>
        <authorList>
            <person name="Perez-Cataluna A."/>
            <person name="Figueras M.J."/>
        </authorList>
    </citation>
    <scope>NUCLEOTIDE SEQUENCE [LARGE SCALE GENOMIC DNA]</scope>
    <source>
        <strain evidence="1 2">CECT 8993</strain>
    </source>
</reference>
<proteinExistence type="predicted"/>
<sequence>VTNTIRDGVVAIEEGAWYSPEDAEAGDSFFGNDQRKVRCNSGQVNVLTSSRPTSQMAQATTANTVLVSIKKAGTVSPNVAYNPPKIIGA</sequence>
<dbReference type="Proteomes" id="UP000290172">
    <property type="component" value="Unassembled WGS sequence"/>
</dbReference>
<gene>
    <name evidence="1" type="ORF">CRV08_15810</name>
</gene>
<organism evidence="1 2">
    <name type="scientific">Halarcobacter ebronensis</name>
    <dbReference type="NCBI Taxonomy" id="1462615"/>
    <lineage>
        <taxon>Bacteria</taxon>
        <taxon>Pseudomonadati</taxon>
        <taxon>Campylobacterota</taxon>
        <taxon>Epsilonproteobacteria</taxon>
        <taxon>Campylobacterales</taxon>
        <taxon>Arcobacteraceae</taxon>
        <taxon>Halarcobacter</taxon>
    </lineage>
</organism>
<accession>A0A4Q0Y4C5</accession>
<evidence type="ECO:0008006" key="3">
    <source>
        <dbReference type="Google" id="ProtNLM"/>
    </source>
</evidence>
<protein>
    <recommendedName>
        <fullName evidence="3">Trimethylamine-N-oxide reductase</fullName>
    </recommendedName>
</protein>
<dbReference type="SUPFAM" id="SSF50692">
    <property type="entry name" value="ADC-like"/>
    <property type="match status" value="1"/>
</dbReference>
<name>A0A4Q0Y4C5_9BACT</name>